<dbReference type="Proteomes" id="UP000321261">
    <property type="component" value="Unassembled WGS sequence"/>
</dbReference>
<dbReference type="RefSeq" id="WP_147256089.1">
    <property type="nucleotide sequence ID" value="NZ_VIWU01000001.1"/>
</dbReference>
<evidence type="ECO:0008006" key="3">
    <source>
        <dbReference type="Google" id="ProtNLM"/>
    </source>
</evidence>
<gene>
    <name evidence="1" type="ORF">FHX44_112698</name>
</gene>
<protein>
    <recommendedName>
        <fullName evidence="3">Bifunctional DNA primase/polymerase-like protein</fullName>
    </recommendedName>
</protein>
<dbReference type="AlphaFoldDB" id="A0A561SPM6"/>
<keyword evidence="2" id="KW-1185">Reference proteome</keyword>
<accession>A0A561SPM6</accession>
<dbReference type="EMBL" id="VIWU01000001">
    <property type="protein sequence ID" value="TWF76803.1"/>
    <property type="molecule type" value="Genomic_DNA"/>
</dbReference>
<organism evidence="1 2">
    <name type="scientific">Pseudonocardia hierapolitana</name>
    <dbReference type="NCBI Taxonomy" id="1128676"/>
    <lineage>
        <taxon>Bacteria</taxon>
        <taxon>Bacillati</taxon>
        <taxon>Actinomycetota</taxon>
        <taxon>Actinomycetes</taxon>
        <taxon>Pseudonocardiales</taxon>
        <taxon>Pseudonocardiaceae</taxon>
        <taxon>Pseudonocardia</taxon>
    </lineage>
</organism>
<name>A0A561SPM6_9PSEU</name>
<proteinExistence type="predicted"/>
<evidence type="ECO:0000313" key="1">
    <source>
        <dbReference type="EMBL" id="TWF76803.1"/>
    </source>
</evidence>
<comment type="caution">
    <text evidence="1">The sequence shown here is derived from an EMBL/GenBank/DDBJ whole genome shotgun (WGS) entry which is preliminary data.</text>
</comment>
<reference evidence="1 2" key="1">
    <citation type="submission" date="2019-06" db="EMBL/GenBank/DDBJ databases">
        <title>Sequencing the genomes of 1000 actinobacteria strains.</title>
        <authorList>
            <person name="Klenk H.-P."/>
        </authorList>
    </citation>
    <scope>NUCLEOTIDE SEQUENCE [LARGE SCALE GENOMIC DNA]</scope>
    <source>
        <strain evidence="1 2">DSM 45671</strain>
    </source>
</reference>
<dbReference type="OrthoDB" id="3397040at2"/>
<sequence length="177" mass="18540">MSGWDSYRAVYGAELRAAAHEFDDHGWPVVAASPTALLLVTGTALDVFEVPAAVGRQVCAHMRGTGSVVPIAATPTGAWWFPVTPGAVLPAELRGVDGVVLHTAGAAVLAPPSEVQDGWVHWRVAPSLTGYRVPEAETILYAAADALRWRADRTAHPGAQRPAGALAVGMRSSLDVM</sequence>
<evidence type="ECO:0000313" key="2">
    <source>
        <dbReference type="Proteomes" id="UP000321261"/>
    </source>
</evidence>